<name>X1INT0_9ZZZZ</name>
<protein>
    <recommendedName>
        <fullName evidence="1">Pyruvate kinase C-terminal domain-containing protein</fullName>
    </recommendedName>
</protein>
<evidence type="ECO:0000313" key="2">
    <source>
        <dbReference type="EMBL" id="GAH84086.1"/>
    </source>
</evidence>
<sequence>MELKTVYFENPGRENTEAVLRIAKQRAEELGINTILVASTKGNTAVRAMDVLQGLRVIIVTHVTGFRTPDTQEFTEESRKIVEDKGGIILTTAHAFAGLSRAMRHKYNMYVWGEVIADTLRIFGQGMKVACETPLMAADSGLVSTDEDVISIAGDSRG</sequence>
<comment type="caution">
    <text evidence="2">The sequence shown here is derived from an EMBL/GenBank/DDBJ whole genome shotgun (WGS) entry which is preliminary data.</text>
</comment>
<dbReference type="Pfam" id="PF02887">
    <property type="entry name" value="PK_C"/>
    <property type="match status" value="1"/>
</dbReference>
<dbReference type="InterPro" id="IPR015795">
    <property type="entry name" value="Pyrv_Knase_C"/>
</dbReference>
<proteinExistence type="predicted"/>
<dbReference type="Gene3D" id="3.40.1380.20">
    <property type="entry name" value="Pyruvate kinase, C-terminal domain"/>
    <property type="match status" value="1"/>
</dbReference>
<gene>
    <name evidence="2" type="ORF">S03H2_68506</name>
</gene>
<dbReference type="InterPro" id="IPR036918">
    <property type="entry name" value="Pyrv_Knase_C_sf"/>
</dbReference>
<dbReference type="SUPFAM" id="SSF52935">
    <property type="entry name" value="PK C-terminal domain-like"/>
    <property type="match status" value="1"/>
</dbReference>
<dbReference type="AlphaFoldDB" id="X1INT0"/>
<feature type="domain" description="Pyruvate kinase C-terminal" evidence="1">
    <location>
        <begin position="17"/>
        <end position="158"/>
    </location>
</feature>
<feature type="non-terminal residue" evidence="2">
    <location>
        <position position="158"/>
    </location>
</feature>
<accession>X1INT0</accession>
<dbReference type="EMBL" id="BARU01045052">
    <property type="protein sequence ID" value="GAH84086.1"/>
    <property type="molecule type" value="Genomic_DNA"/>
</dbReference>
<reference evidence="2" key="1">
    <citation type="journal article" date="2014" name="Front. Microbiol.">
        <title>High frequency of phylogenetically diverse reductive dehalogenase-homologous genes in deep subseafloor sedimentary metagenomes.</title>
        <authorList>
            <person name="Kawai M."/>
            <person name="Futagami T."/>
            <person name="Toyoda A."/>
            <person name="Takaki Y."/>
            <person name="Nishi S."/>
            <person name="Hori S."/>
            <person name="Arai W."/>
            <person name="Tsubouchi T."/>
            <person name="Morono Y."/>
            <person name="Uchiyama I."/>
            <person name="Ito T."/>
            <person name="Fujiyama A."/>
            <person name="Inagaki F."/>
            <person name="Takami H."/>
        </authorList>
    </citation>
    <scope>NUCLEOTIDE SEQUENCE</scope>
    <source>
        <strain evidence="2">Expedition CK06-06</strain>
    </source>
</reference>
<organism evidence="2">
    <name type="scientific">marine sediment metagenome</name>
    <dbReference type="NCBI Taxonomy" id="412755"/>
    <lineage>
        <taxon>unclassified sequences</taxon>
        <taxon>metagenomes</taxon>
        <taxon>ecological metagenomes</taxon>
    </lineage>
</organism>
<evidence type="ECO:0000259" key="1">
    <source>
        <dbReference type="Pfam" id="PF02887"/>
    </source>
</evidence>